<evidence type="ECO:0000313" key="2">
    <source>
        <dbReference type="WBParaSite" id="Hba_05722"/>
    </source>
</evidence>
<proteinExistence type="predicted"/>
<protein>
    <submittedName>
        <fullName evidence="2">Uncharacterized protein</fullName>
    </submittedName>
</protein>
<evidence type="ECO:0000313" key="1">
    <source>
        <dbReference type="Proteomes" id="UP000095283"/>
    </source>
</evidence>
<keyword evidence="1" id="KW-1185">Reference proteome</keyword>
<reference evidence="2" key="1">
    <citation type="submission" date="2016-11" db="UniProtKB">
        <authorList>
            <consortium name="WormBaseParasite"/>
        </authorList>
    </citation>
    <scope>IDENTIFICATION</scope>
</reference>
<dbReference type="Proteomes" id="UP000095283">
    <property type="component" value="Unplaced"/>
</dbReference>
<sequence length="37" mass="4695">MRRSQVIAEKRIFLLYMQITRYLFHSREFHGEHFCFC</sequence>
<name>A0A1I7WKT4_HETBA</name>
<dbReference type="WBParaSite" id="Hba_05722">
    <property type="protein sequence ID" value="Hba_05722"/>
    <property type="gene ID" value="Hba_05722"/>
</dbReference>
<accession>A0A1I7WKT4</accession>
<organism evidence="1 2">
    <name type="scientific">Heterorhabditis bacteriophora</name>
    <name type="common">Entomopathogenic nematode worm</name>
    <dbReference type="NCBI Taxonomy" id="37862"/>
    <lineage>
        <taxon>Eukaryota</taxon>
        <taxon>Metazoa</taxon>
        <taxon>Ecdysozoa</taxon>
        <taxon>Nematoda</taxon>
        <taxon>Chromadorea</taxon>
        <taxon>Rhabditida</taxon>
        <taxon>Rhabditina</taxon>
        <taxon>Rhabditomorpha</taxon>
        <taxon>Strongyloidea</taxon>
        <taxon>Heterorhabditidae</taxon>
        <taxon>Heterorhabditis</taxon>
    </lineage>
</organism>
<dbReference type="AlphaFoldDB" id="A0A1I7WKT4"/>